<gene>
    <name evidence="1" type="ORF">F4Y42_17755</name>
</gene>
<dbReference type="Gene3D" id="3.10.129.10">
    <property type="entry name" value="Hotdog Thioesterase"/>
    <property type="match status" value="1"/>
</dbReference>
<dbReference type="SUPFAM" id="SSF54637">
    <property type="entry name" value="Thioesterase/thiol ester dehydrase-isomerase"/>
    <property type="match status" value="1"/>
</dbReference>
<dbReference type="PANTHER" id="PTHR43664:SF1">
    <property type="entry name" value="BETA-METHYLMALYL-COA DEHYDRATASE"/>
    <property type="match status" value="1"/>
</dbReference>
<sequence>MSTREDGQGRFFEDFSVGDLFEHRLGRTVLAADNVWFTLLTVNPNPIHFDAHYASQTEWGRPLVDSTFTLALVTGLSVADISQNAVNLGWDEVRLPAPVFEGDTIYAQSEVLHLRPSRSRTHQGIVTVKTIGFNQDGVVVIEFKRTLLIYRRGHGPKSSRPVVQKST</sequence>
<name>A0A6B0YXX1_9CHLR</name>
<dbReference type="EMBL" id="VXRG01000142">
    <property type="protein sequence ID" value="MXY95291.1"/>
    <property type="molecule type" value="Genomic_DNA"/>
</dbReference>
<dbReference type="InterPro" id="IPR052342">
    <property type="entry name" value="MCH/BMMD"/>
</dbReference>
<proteinExistence type="predicted"/>
<dbReference type="InterPro" id="IPR029069">
    <property type="entry name" value="HotDog_dom_sf"/>
</dbReference>
<dbReference type="InterPro" id="IPR048274">
    <property type="entry name" value="MC_hydratase"/>
</dbReference>
<protein>
    <submittedName>
        <fullName evidence="1">MaoC family dehydratase</fullName>
    </submittedName>
</protein>
<accession>A0A6B0YXX1</accession>
<dbReference type="PANTHER" id="PTHR43664">
    <property type="entry name" value="MONOAMINE OXIDASE-RELATED"/>
    <property type="match status" value="1"/>
</dbReference>
<dbReference type="GO" id="GO:0016829">
    <property type="term" value="F:lyase activity"/>
    <property type="evidence" value="ECO:0007669"/>
    <property type="project" value="InterPro"/>
</dbReference>
<dbReference type="Pfam" id="PF19315">
    <property type="entry name" value="MC_hydratase"/>
    <property type="match status" value="1"/>
</dbReference>
<organism evidence="1">
    <name type="scientific">Caldilineaceae bacterium SB0664_bin_27</name>
    <dbReference type="NCBI Taxonomy" id="2605260"/>
    <lineage>
        <taxon>Bacteria</taxon>
        <taxon>Bacillati</taxon>
        <taxon>Chloroflexota</taxon>
        <taxon>Caldilineae</taxon>
        <taxon>Caldilineales</taxon>
        <taxon>Caldilineaceae</taxon>
    </lineage>
</organism>
<dbReference type="CDD" id="cd03451">
    <property type="entry name" value="FkbR2"/>
    <property type="match status" value="1"/>
</dbReference>
<reference evidence="1" key="1">
    <citation type="submission" date="2019-09" db="EMBL/GenBank/DDBJ databases">
        <title>Characterisation of the sponge microbiome using genome-centric metagenomics.</title>
        <authorList>
            <person name="Engelberts J.P."/>
            <person name="Robbins S.J."/>
            <person name="De Goeij J.M."/>
            <person name="Aranda M."/>
            <person name="Bell S.C."/>
            <person name="Webster N.S."/>
        </authorList>
    </citation>
    <scope>NUCLEOTIDE SEQUENCE</scope>
    <source>
        <strain evidence="1">SB0664_bin_27</strain>
    </source>
</reference>
<dbReference type="AlphaFoldDB" id="A0A6B0YXX1"/>
<comment type="caution">
    <text evidence="1">The sequence shown here is derived from an EMBL/GenBank/DDBJ whole genome shotgun (WGS) entry which is preliminary data.</text>
</comment>
<evidence type="ECO:0000313" key="1">
    <source>
        <dbReference type="EMBL" id="MXY95291.1"/>
    </source>
</evidence>